<reference evidence="1" key="1">
    <citation type="submission" date="2021-05" db="EMBL/GenBank/DDBJ databases">
        <authorList>
            <person name="Scholz U."/>
            <person name="Mascher M."/>
            <person name="Fiebig A."/>
        </authorList>
    </citation>
    <scope>NUCLEOTIDE SEQUENCE [LARGE SCALE GENOMIC DNA]</scope>
</reference>
<reference evidence="1" key="2">
    <citation type="submission" date="2025-09" db="UniProtKB">
        <authorList>
            <consortium name="EnsemblPlants"/>
        </authorList>
    </citation>
    <scope>IDENTIFICATION</scope>
</reference>
<organism evidence="1 2">
    <name type="scientific">Avena sativa</name>
    <name type="common">Oat</name>
    <dbReference type="NCBI Taxonomy" id="4498"/>
    <lineage>
        <taxon>Eukaryota</taxon>
        <taxon>Viridiplantae</taxon>
        <taxon>Streptophyta</taxon>
        <taxon>Embryophyta</taxon>
        <taxon>Tracheophyta</taxon>
        <taxon>Spermatophyta</taxon>
        <taxon>Magnoliopsida</taxon>
        <taxon>Liliopsida</taxon>
        <taxon>Poales</taxon>
        <taxon>Poaceae</taxon>
        <taxon>BOP clade</taxon>
        <taxon>Pooideae</taxon>
        <taxon>Poodae</taxon>
        <taxon>Poeae</taxon>
        <taxon>Poeae Chloroplast Group 1 (Aveneae type)</taxon>
        <taxon>Aveninae</taxon>
        <taxon>Avena</taxon>
    </lineage>
</organism>
<protein>
    <submittedName>
        <fullName evidence="1">Uncharacterized protein</fullName>
    </submittedName>
</protein>
<accession>A0ACD5TRS1</accession>
<proteinExistence type="predicted"/>
<sequence length="538" mass="61087">MRGPPSPWRSDKREGTGGMEMDILPRCPRRGEKELVAPRGVARLFPGVDQLEGAADVSGGLKWRRQDVLPSVGQLVETKFLCGVTLEVRFLKDELMRLHGYLKDAETKRRSGNIGVAVLVSQIKDAAYDAQNVIEAADYLEKRNRLKKGFMGAISRSKAHGWIEEIRVHDILHDWCIEEAKQDGFLHVIHKTSGQGDAPSIDILTSYRSSYQDFRGQNMHATHNLRALIGFQLPPISLPKLRFLRVLHIEDTSLDNLSSAIGGCIHLRCLRLVRCKGVTLPSSIVKLIYLQTIDMTDTHSVLPESIWDIPSLRHVYLCWEFYPPRGVQQKELRIFRLQHGIDISKRCNLDMVRFLGKMTQLSTLSVDMYKCMPMERLDIFASMPRLFDIHLNSPRALDKLTESHHFPQSLRSFHLVADSINQDPMLVLEKLKCLVVLKLEGYSGRTMSCSTLGFPRLQNLELYSFSYTEEWTIGVGAMPKLTHVILEGFLKMSKLPKGFLNLPSLNCLELEDMPLISVRDNSTSKELQQKGCKVTLIK</sequence>
<evidence type="ECO:0000313" key="1">
    <source>
        <dbReference type="EnsemblPlants" id="AVESA.00010b.r2.1CG0116660.1.CDS"/>
    </source>
</evidence>
<dbReference type="EnsemblPlants" id="AVESA.00010b.r2.1CG0116660.1">
    <property type="protein sequence ID" value="AVESA.00010b.r2.1CG0116660.1.CDS"/>
    <property type="gene ID" value="AVESA.00010b.r2.1CG0116660"/>
</dbReference>
<dbReference type="Proteomes" id="UP001732700">
    <property type="component" value="Chromosome 1C"/>
</dbReference>
<evidence type="ECO:0000313" key="2">
    <source>
        <dbReference type="Proteomes" id="UP001732700"/>
    </source>
</evidence>
<name>A0ACD5TRS1_AVESA</name>
<keyword evidence="2" id="KW-1185">Reference proteome</keyword>